<dbReference type="EMBL" id="ML178838">
    <property type="protein sequence ID" value="TFK98631.1"/>
    <property type="molecule type" value="Genomic_DNA"/>
</dbReference>
<evidence type="ECO:0000256" key="9">
    <source>
        <dbReference type="SAM" id="MobiDB-lite"/>
    </source>
</evidence>
<keyword evidence="6" id="KW-0653">Protein transport</keyword>
<protein>
    <submittedName>
        <fullName evidence="11">OPT oligopeptide transporter protein-domain-containing protein</fullName>
    </submittedName>
</protein>
<evidence type="ECO:0000256" key="5">
    <source>
        <dbReference type="ARBA" id="ARBA00022856"/>
    </source>
</evidence>
<feature type="region of interest" description="Disordered" evidence="9">
    <location>
        <begin position="1"/>
        <end position="60"/>
    </location>
</feature>
<dbReference type="AlphaFoldDB" id="A0A5C3QA47"/>
<comment type="subcellular location">
    <subcellularLocation>
        <location evidence="1">Membrane</location>
        <topology evidence="1">Multi-pass membrane protein</topology>
    </subcellularLocation>
</comment>
<evidence type="ECO:0000256" key="4">
    <source>
        <dbReference type="ARBA" id="ARBA00022692"/>
    </source>
</evidence>
<dbReference type="GO" id="GO:0016020">
    <property type="term" value="C:membrane"/>
    <property type="evidence" value="ECO:0007669"/>
    <property type="project" value="UniProtKB-SubCell"/>
</dbReference>
<dbReference type="NCBIfam" id="TIGR00728">
    <property type="entry name" value="OPT_sfam"/>
    <property type="match status" value="1"/>
</dbReference>
<feature type="compositionally biased region" description="Basic and acidic residues" evidence="9">
    <location>
        <begin position="33"/>
        <end position="53"/>
    </location>
</feature>
<feature type="transmembrane region" description="Helical" evidence="10">
    <location>
        <begin position="262"/>
        <end position="281"/>
    </location>
</feature>
<evidence type="ECO:0000256" key="6">
    <source>
        <dbReference type="ARBA" id="ARBA00022927"/>
    </source>
</evidence>
<keyword evidence="4 10" id="KW-0812">Transmembrane</keyword>
<dbReference type="InterPro" id="IPR004648">
    <property type="entry name" value="Oligpept_transpt"/>
</dbReference>
<feature type="transmembrane region" description="Helical" evidence="10">
    <location>
        <begin position="756"/>
        <end position="778"/>
    </location>
</feature>
<feature type="transmembrane region" description="Helical" evidence="10">
    <location>
        <begin position="376"/>
        <end position="395"/>
    </location>
</feature>
<feature type="transmembrane region" description="Helical" evidence="10">
    <location>
        <begin position="500"/>
        <end position="521"/>
    </location>
</feature>
<proteinExistence type="inferred from homology"/>
<evidence type="ECO:0000256" key="2">
    <source>
        <dbReference type="ARBA" id="ARBA00008807"/>
    </source>
</evidence>
<keyword evidence="8 10" id="KW-0472">Membrane</keyword>
<dbReference type="OrthoDB" id="9986677at2759"/>
<dbReference type="Proteomes" id="UP000305067">
    <property type="component" value="Unassembled WGS sequence"/>
</dbReference>
<feature type="transmembrane region" description="Helical" evidence="10">
    <location>
        <begin position="448"/>
        <end position="469"/>
    </location>
</feature>
<dbReference type="GO" id="GO:0015031">
    <property type="term" value="P:protein transport"/>
    <property type="evidence" value="ECO:0007669"/>
    <property type="project" value="UniProtKB-KW"/>
</dbReference>
<keyword evidence="7 10" id="KW-1133">Transmembrane helix</keyword>
<keyword evidence="12" id="KW-1185">Reference proteome</keyword>
<evidence type="ECO:0000256" key="7">
    <source>
        <dbReference type="ARBA" id="ARBA00022989"/>
    </source>
</evidence>
<evidence type="ECO:0000256" key="8">
    <source>
        <dbReference type="ARBA" id="ARBA00023136"/>
    </source>
</evidence>
<evidence type="ECO:0000313" key="11">
    <source>
        <dbReference type="EMBL" id="TFK98631.1"/>
    </source>
</evidence>
<feature type="transmembrane region" description="Helical" evidence="10">
    <location>
        <begin position="680"/>
        <end position="699"/>
    </location>
</feature>
<feature type="transmembrane region" description="Helical" evidence="10">
    <location>
        <begin position="238"/>
        <end position="256"/>
    </location>
</feature>
<feature type="transmembrane region" description="Helical" evidence="10">
    <location>
        <begin position="342"/>
        <end position="364"/>
    </location>
</feature>
<gene>
    <name evidence="11" type="ORF">BDV98DRAFT_552438</name>
</gene>
<name>A0A5C3QA47_9AGAR</name>
<evidence type="ECO:0000313" key="12">
    <source>
        <dbReference type="Proteomes" id="UP000305067"/>
    </source>
</evidence>
<dbReference type="InterPro" id="IPR004813">
    <property type="entry name" value="OPT"/>
</dbReference>
<evidence type="ECO:0000256" key="1">
    <source>
        <dbReference type="ARBA" id="ARBA00004141"/>
    </source>
</evidence>
<organism evidence="11 12">
    <name type="scientific">Pterulicium gracile</name>
    <dbReference type="NCBI Taxonomy" id="1884261"/>
    <lineage>
        <taxon>Eukaryota</taxon>
        <taxon>Fungi</taxon>
        <taxon>Dikarya</taxon>
        <taxon>Basidiomycota</taxon>
        <taxon>Agaricomycotina</taxon>
        <taxon>Agaricomycetes</taxon>
        <taxon>Agaricomycetidae</taxon>
        <taxon>Agaricales</taxon>
        <taxon>Pleurotineae</taxon>
        <taxon>Pterulaceae</taxon>
        <taxon>Pterulicium</taxon>
    </lineage>
</organism>
<evidence type="ECO:0000256" key="3">
    <source>
        <dbReference type="ARBA" id="ARBA00022448"/>
    </source>
</evidence>
<dbReference type="Pfam" id="PF03169">
    <property type="entry name" value="OPT"/>
    <property type="match status" value="1"/>
</dbReference>
<feature type="transmembrane region" description="Helical" evidence="10">
    <location>
        <begin position="527"/>
        <end position="550"/>
    </location>
</feature>
<dbReference type="GO" id="GO:0035673">
    <property type="term" value="F:oligopeptide transmembrane transporter activity"/>
    <property type="evidence" value="ECO:0007669"/>
    <property type="project" value="InterPro"/>
</dbReference>
<accession>A0A5C3QA47</accession>
<comment type="similarity">
    <text evidence="2">Belongs to the oligopeptide OPT transporter family.</text>
</comment>
<dbReference type="PANTHER" id="PTHR22601">
    <property type="entry name" value="ISP4 LIKE PROTEIN"/>
    <property type="match status" value="1"/>
</dbReference>
<feature type="transmembrane region" description="Helical" evidence="10">
    <location>
        <begin position="301"/>
        <end position="322"/>
    </location>
</feature>
<sequence length="829" mass="92758">MEDHRATSTATSQIPSFLRPRHDPDVPEDVDFVMEHLNDPNFDLKQRRPEPRPVQHQGISRLDSYQLENKKFAGSEADLDEYESQYTSERYASSRAESRQSTAIDFDDESPYPEVRAAVSSVDDPSLPVNTFRMWFLGIFYSILFAGLNQLFAMRYPSVFITGIVAQLTALPLGKGLEWILPTTAVTIAGKKYSLNPGPFNVKEHVCITVMANMSLYGAYSTDIVATQKIFYGQEVTYAYTILLALSTQIIGFSVAGFLRKFLVWPTSMIWPGALANAALFNTLHKNYRKSERGHMSRERFFVIAFVCSFVWYWVPGFFFSALSMFNWVCWIAPENVVVNTLFGTATGLGMSVLTFDWSMISFISSPLVSPWWSQMNTGASLILFFWIVTPIVYFTNTWYSKFMPISVTSSFDNTGLPYDPTLIMTNGTFDQAKFDAYSPVFMPAALAMAYGIAFASFTAVVVHTALWFRRDIARRFRSSLKDERDVHSRLMQAYPEVPGFWFAITGVISLIFLLVAIEIFPTRLPIWGAFLGLGIAAVLAVPVGMIQAITNQQIGLQVMHQMVAGYIWPGRPVANMIFKGLTHVATNQAVVFASDLKLGHYMKVPPRIMFSIQIVAAVIGSIVSTGVQEWMLANIVGICTPEQVSGFVCPTTKTIGTSSIIWGAIGPARLISPGQMYSGLLWFFAAGAIAPIPFYFLAKRYPLSFWRYVNMPVFFAGVGAMPPASGINYASWVLTGFIFNYCIRRFHFRWWMRYNYILSAALDAGVAIAMVVIFFTLTLPKDVWISWWGNDVWMNTFDAMGMPAILLEPGQTFGPGAVMAVVPDLAAL</sequence>
<feature type="transmembrane region" description="Helical" evidence="10">
    <location>
        <begin position="134"/>
        <end position="152"/>
    </location>
</feature>
<reference evidence="11 12" key="1">
    <citation type="journal article" date="2019" name="Nat. Ecol. Evol.">
        <title>Megaphylogeny resolves global patterns of mushroom evolution.</title>
        <authorList>
            <person name="Varga T."/>
            <person name="Krizsan K."/>
            <person name="Foldi C."/>
            <person name="Dima B."/>
            <person name="Sanchez-Garcia M."/>
            <person name="Sanchez-Ramirez S."/>
            <person name="Szollosi G.J."/>
            <person name="Szarkandi J.G."/>
            <person name="Papp V."/>
            <person name="Albert L."/>
            <person name="Andreopoulos W."/>
            <person name="Angelini C."/>
            <person name="Antonin V."/>
            <person name="Barry K.W."/>
            <person name="Bougher N.L."/>
            <person name="Buchanan P."/>
            <person name="Buyck B."/>
            <person name="Bense V."/>
            <person name="Catcheside P."/>
            <person name="Chovatia M."/>
            <person name="Cooper J."/>
            <person name="Damon W."/>
            <person name="Desjardin D."/>
            <person name="Finy P."/>
            <person name="Geml J."/>
            <person name="Haridas S."/>
            <person name="Hughes K."/>
            <person name="Justo A."/>
            <person name="Karasinski D."/>
            <person name="Kautmanova I."/>
            <person name="Kiss B."/>
            <person name="Kocsube S."/>
            <person name="Kotiranta H."/>
            <person name="LaButti K.M."/>
            <person name="Lechner B.E."/>
            <person name="Liimatainen K."/>
            <person name="Lipzen A."/>
            <person name="Lukacs Z."/>
            <person name="Mihaltcheva S."/>
            <person name="Morgado L.N."/>
            <person name="Niskanen T."/>
            <person name="Noordeloos M.E."/>
            <person name="Ohm R.A."/>
            <person name="Ortiz-Santana B."/>
            <person name="Ovrebo C."/>
            <person name="Racz N."/>
            <person name="Riley R."/>
            <person name="Savchenko A."/>
            <person name="Shiryaev A."/>
            <person name="Soop K."/>
            <person name="Spirin V."/>
            <person name="Szebenyi C."/>
            <person name="Tomsovsky M."/>
            <person name="Tulloss R.E."/>
            <person name="Uehling J."/>
            <person name="Grigoriev I.V."/>
            <person name="Vagvolgyi C."/>
            <person name="Papp T."/>
            <person name="Martin F.M."/>
            <person name="Miettinen O."/>
            <person name="Hibbett D.S."/>
            <person name="Nagy L.G."/>
        </authorList>
    </citation>
    <scope>NUCLEOTIDE SEQUENCE [LARGE SCALE GENOMIC DNA]</scope>
    <source>
        <strain evidence="11 12">CBS 309.79</strain>
    </source>
</reference>
<keyword evidence="5" id="KW-0571">Peptide transport</keyword>
<evidence type="ECO:0000256" key="10">
    <source>
        <dbReference type="SAM" id="Phobius"/>
    </source>
</evidence>
<keyword evidence="3" id="KW-0813">Transport</keyword>
<dbReference type="NCBIfam" id="TIGR00727">
    <property type="entry name" value="ISP4_OPT"/>
    <property type="match status" value="1"/>
</dbReference>